<protein>
    <submittedName>
        <fullName evidence="3">Pentatricopeptide repeat-containing protein at5g06540</fullName>
    </submittedName>
</protein>
<comment type="caution">
    <text evidence="3">The sequence shown here is derived from an EMBL/GenBank/DDBJ whole genome shotgun (WGS) entry which is preliminary data.</text>
</comment>
<reference evidence="3" key="1">
    <citation type="submission" date="2020-07" db="EMBL/GenBank/DDBJ databases">
        <title>Ethylene signaling mediates host invasion by parasitic plants.</title>
        <authorList>
            <person name="Yoshida S."/>
        </authorList>
    </citation>
    <scope>NUCLEOTIDE SEQUENCE</scope>
    <source>
        <strain evidence="3">Okayama</strain>
    </source>
</reference>
<keyword evidence="4" id="KW-1185">Reference proteome</keyword>
<evidence type="ECO:0000259" key="2">
    <source>
        <dbReference type="Pfam" id="PF14432"/>
    </source>
</evidence>
<dbReference type="AlphaFoldDB" id="A0A830CUH4"/>
<evidence type="ECO:0000313" key="3">
    <source>
        <dbReference type="EMBL" id="GFQ03521.1"/>
    </source>
</evidence>
<dbReference type="Proteomes" id="UP000653305">
    <property type="component" value="Unassembled WGS sequence"/>
</dbReference>
<sequence length="58" mass="6835">MSSLPGDSIRVIKNLRTCEDCHAVLKAVSRVYDREIIVRDRSRFHSFREGECSCKDYW</sequence>
<gene>
    <name evidence="3" type="ORF">PHJA_002495900</name>
</gene>
<evidence type="ECO:0000313" key="4">
    <source>
        <dbReference type="Proteomes" id="UP000653305"/>
    </source>
</evidence>
<accession>A0A830CUH4</accession>
<dbReference type="EMBL" id="BMAC01000840">
    <property type="protein sequence ID" value="GFQ03521.1"/>
    <property type="molecule type" value="Genomic_DNA"/>
</dbReference>
<dbReference type="Pfam" id="PF14432">
    <property type="entry name" value="DYW_deaminase"/>
    <property type="match status" value="1"/>
</dbReference>
<comment type="similarity">
    <text evidence="1">Belongs to the PPR family. PCMP-H subfamily.</text>
</comment>
<organism evidence="3 4">
    <name type="scientific">Phtheirospermum japonicum</name>
    <dbReference type="NCBI Taxonomy" id="374723"/>
    <lineage>
        <taxon>Eukaryota</taxon>
        <taxon>Viridiplantae</taxon>
        <taxon>Streptophyta</taxon>
        <taxon>Embryophyta</taxon>
        <taxon>Tracheophyta</taxon>
        <taxon>Spermatophyta</taxon>
        <taxon>Magnoliopsida</taxon>
        <taxon>eudicotyledons</taxon>
        <taxon>Gunneridae</taxon>
        <taxon>Pentapetalae</taxon>
        <taxon>asterids</taxon>
        <taxon>lamiids</taxon>
        <taxon>Lamiales</taxon>
        <taxon>Orobanchaceae</taxon>
        <taxon>Orobanchaceae incertae sedis</taxon>
        <taxon>Phtheirospermum</taxon>
    </lineage>
</organism>
<dbReference type="GO" id="GO:0008270">
    <property type="term" value="F:zinc ion binding"/>
    <property type="evidence" value="ECO:0007669"/>
    <property type="project" value="InterPro"/>
</dbReference>
<dbReference type="InterPro" id="IPR032867">
    <property type="entry name" value="DYW_dom"/>
</dbReference>
<dbReference type="OrthoDB" id="1932464at2759"/>
<feature type="domain" description="DYW" evidence="2">
    <location>
        <begin position="6"/>
        <end position="58"/>
    </location>
</feature>
<evidence type="ECO:0000256" key="1">
    <source>
        <dbReference type="ARBA" id="ARBA00006643"/>
    </source>
</evidence>
<name>A0A830CUH4_9LAMI</name>
<proteinExistence type="inferred from homology"/>